<name>A0A4D6MZX1_VIGUN</name>
<dbReference type="Proteomes" id="UP000501690">
    <property type="component" value="Linkage Group LG9"/>
</dbReference>
<keyword evidence="1" id="KW-0175">Coiled coil</keyword>
<reference evidence="2 3" key="1">
    <citation type="submission" date="2019-04" db="EMBL/GenBank/DDBJ databases">
        <title>An improved genome assembly and genetic linkage map for asparagus bean, Vigna unguiculata ssp. sesquipedialis.</title>
        <authorList>
            <person name="Xia Q."/>
            <person name="Zhang R."/>
            <person name="Dong Y."/>
        </authorList>
    </citation>
    <scope>NUCLEOTIDE SEQUENCE [LARGE SCALE GENOMIC DNA]</scope>
    <source>
        <tissue evidence="2">Leaf</tissue>
    </source>
</reference>
<organism evidence="2 3">
    <name type="scientific">Vigna unguiculata</name>
    <name type="common">Cowpea</name>
    <dbReference type="NCBI Taxonomy" id="3917"/>
    <lineage>
        <taxon>Eukaryota</taxon>
        <taxon>Viridiplantae</taxon>
        <taxon>Streptophyta</taxon>
        <taxon>Embryophyta</taxon>
        <taxon>Tracheophyta</taxon>
        <taxon>Spermatophyta</taxon>
        <taxon>Magnoliopsida</taxon>
        <taxon>eudicotyledons</taxon>
        <taxon>Gunneridae</taxon>
        <taxon>Pentapetalae</taxon>
        <taxon>rosids</taxon>
        <taxon>fabids</taxon>
        <taxon>Fabales</taxon>
        <taxon>Fabaceae</taxon>
        <taxon>Papilionoideae</taxon>
        <taxon>50 kb inversion clade</taxon>
        <taxon>NPAAA clade</taxon>
        <taxon>indigoferoid/millettioid clade</taxon>
        <taxon>Phaseoleae</taxon>
        <taxon>Vigna</taxon>
    </lineage>
</organism>
<accession>A0A4D6MZX1</accession>
<proteinExistence type="predicted"/>
<evidence type="ECO:0000256" key="1">
    <source>
        <dbReference type="SAM" id="Coils"/>
    </source>
</evidence>
<dbReference type="EMBL" id="CP039353">
    <property type="protein sequence ID" value="QCE07063.1"/>
    <property type="molecule type" value="Genomic_DNA"/>
</dbReference>
<feature type="coiled-coil region" evidence="1">
    <location>
        <begin position="117"/>
        <end position="151"/>
    </location>
</feature>
<protein>
    <submittedName>
        <fullName evidence="2">Uncharacterized protein</fullName>
    </submittedName>
</protein>
<keyword evidence="3" id="KW-1185">Reference proteome</keyword>
<evidence type="ECO:0000313" key="3">
    <source>
        <dbReference type="Proteomes" id="UP000501690"/>
    </source>
</evidence>
<evidence type="ECO:0000313" key="2">
    <source>
        <dbReference type="EMBL" id="QCE07063.1"/>
    </source>
</evidence>
<gene>
    <name evidence="2" type="ORF">DEO72_LG9g2079</name>
</gene>
<sequence length="153" mass="17072">MDHEANLVSSVGSSNGLVEQVECPDRSGEQVITLKSLAGNLGSSWSVDSSDLEQEVLSLQEQVHAEKDMSVVLEVQDEKWRLGMDDKFGVKAWKFSDLLKRARPIQRISVNGKSTKGKSAKVKMKSLKEKIKSIKEKIKSDKEKIKSVKQKSK</sequence>
<dbReference type="AlphaFoldDB" id="A0A4D6MZX1"/>